<proteinExistence type="predicted"/>
<reference evidence="2 3" key="1">
    <citation type="submission" date="2018-01" db="EMBL/GenBank/DDBJ databases">
        <title>Draft genome sequence of Jishengella endophytica.</title>
        <authorList>
            <person name="Sahin N."/>
            <person name="Ay H."/>
            <person name="Saygin H."/>
        </authorList>
    </citation>
    <scope>NUCLEOTIDE SEQUENCE [LARGE SCALE GENOMIC DNA]</scope>
    <source>
        <strain evidence="2 3">DSM 45430</strain>
    </source>
</reference>
<feature type="compositionally biased region" description="Low complexity" evidence="1">
    <location>
        <begin position="1"/>
        <end position="21"/>
    </location>
</feature>
<evidence type="ECO:0000313" key="3">
    <source>
        <dbReference type="Proteomes" id="UP000248627"/>
    </source>
</evidence>
<protein>
    <submittedName>
        <fullName evidence="2">Uncharacterized protein</fullName>
    </submittedName>
</protein>
<feature type="compositionally biased region" description="Pro residues" evidence="1">
    <location>
        <begin position="22"/>
        <end position="38"/>
    </location>
</feature>
<feature type="compositionally biased region" description="Polar residues" evidence="1">
    <location>
        <begin position="39"/>
        <end position="50"/>
    </location>
</feature>
<dbReference type="AlphaFoldDB" id="A0A2W2CV45"/>
<comment type="caution">
    <text evidence="2">The sequence shown here is derived from an EMBL/GenBank/DDBJ whole genome shotgun (WGS) entry which is preliminary data.</text>
</comment>
<name>A0A2W2CV45_9ACTN</name>
<sequence length="88" mass="9466">MPPEPAADTDFPPLPAAADPARPSPTTPSSPLPRPDTPGTPSSACRNSLTRPVDQEVCVHRRRGSGRKLLDQLDWSGWGQPMLARKSL</sequence>
<accession>A0A2W2CV45</accession>
<feature type="region of interest" description="Disordered" evidence="1">
    <location>
        <begin position="1"/>
        <end position="54"/>
    </location>
</feature>
<keyword evidence="3" id="KW-1185">Reference proteome</keyword>
<dbReference type="EMBL" id="POTX01000397">
    <property type="protein sequence ID" value="PZF84083.1"/>
    <property type="molecule type" value="Genomic_DNA"/>
</dbReference>
<dbReference type="Proteomes" id="UP000248627">
    <property type="component" value="Unassembled WGS sequence"/>
</dbReference>
<organism evidence="2 3">
    <name type="scientific">Micromonospora endophytica</name>
    <dbReference type="NCBI Taxonomy" id="515350"/>
    <lineage>
        <taxon>Bacteria</taxon>
        <taxon>Bacillati</taxon>
        <taxon>Actinomycetota</taxon>
        <taxon>Actinomycetes</taxon>
        <taxon>Micromonosporales</taxon>
        <taxon>Micromonosporaceae</taxon>
        <taxon>Micromonospora</taxon>
    </lineage>
</organism>
<gene>
    <name evidence="2" type="ORF">C1I93_29650</name>
</gene>
<evidence type="ECO:0000313" key="2">
    <source>
        <dbReference type="EMBL" id="PZF84083.1"/>
    </source>
</evidence>
<evidence type="ECO:0000256" key="1">
    <source>
        <dbReference type="SAM" id="MobiDB-lite"/>
    </source>
</evidence>